<dbReference type="Gene3D" id="3.40.630.30">
    <property type="match status" value="1"/>
</dbReference>
<name>A0ABW5DRD6_9PROT</name>
<reference evidence="3" key="1">
    <citation type="journal article" date="2019" name="Int. J. Syst. Evol. Microbiol.">
        <title>The Global Catalogue of Microorganisms (GCM) 10K type strain sequencing project: providing services to taxonomists for standard genome sequencing and annotation.</title>
        <authorList>
            <consortium name="The Broad Institute Genomics Platform"/>
            <consortium name="The Broad Institute Genome Sequencing Center for Infectious Disease"/>
            <person name="Wu L."/>
            <person name="Ma J."/>
        </authorList>
    </citation>
    <scope>NUCLEOTIDE SEQUENCE [LARGE SCALE GENOMIC DNA]</scope>
    <source>
        <strain evidence="3">CGMCC 1.19062</strain>
    </source>
</reference>
<dbReference type="Proteomes" id="UP001597295">
    <property type="component" value="Unassembled WGS sequence"/>
</dbReference>
<dbReference type="InterPro" id="IPR000182">
    <property type="entry name" value="GNAT_dom"/>
</dbReference>
<dbReference type="PROSITE" id="PS51186">
    <property type="entry name" value="GNAT"/>
    <property type="match status" value="1"/>
</dbReference>
<dbReference type="Pfam" id="PF00583">
    <property type="entry name" value="Acetyltransf_1"/>
    <property type="match status" value="1"/>
</dbReference>
<gene>
    <name evidence="2" type="ORF">ACFSM5_09250</name>
</gene>
<dbReference type="EMBL" id="JBHUIP010000009">
    <property type="protein sequence ID" value="MFD2263070.1"/>
    <property type="molecule type" value="Genomic_DNA"/>
</dbReference>
<evidence type="ECO:0000313" key="2">
    <source>
        <dbReference type="EMBL" id="MFD2263070.1"/>
    </source>
</evidence>
<feature type="domain" description="N-acetyltransferase" evidence="1">
    <location>
        <begin position="37"/>
        <end position="181"/>
    </location>
</feature>
<keyword evidence="3" id="KW-1185">Reference proteome</keyword>
<comment type="caution">
    <text evidence="2">The sequence shown here is derived from an EMBL/GenBank/DDBJ whole genome shotgun (WGS) entry which is preliminary data.</text>
</comment>
<sequence length="181" mass="20538">MSAALRKMIPVTITHLEMHARPERARLPLPGLAGKAISLMRAKEPTADFYRFLYGSVGKPWHWYERLRLDDEQLLALVRHPDVEISVVYVDGVPAGFFELDAEQKGEVELKYFGLMPEFIGLKLGPWLLDTAIHTAWDKSPKRVWVHTCTLDHPKALATYQKAGFQPFAQEHHEIADPAGV</sequence>
<organism evidence="2 3">
    <name type="scientific">Lacibacterium aquatile</name>
    <dbReference type="NCBI Taxonomy" id="1168082"/>
    <lineage>
        <taxon>Bacteria</taxon>
        <taxon>Pseudomonadati</taxon>
        <taxon>Pseudomonadota</taxon>
        <taxon>Alphaproteobacteria</taxon>
        <taxon>Rhodospirillales</taxon>
        <taxon>Rhodospirillaceae</taxon>
    </lineage>
</organism>
<dbReference type="GO" id="GO:0016746">
    <property type="term" value="F:acyltransferase activity"/>
    <property type="evidence" value="ECO:0007669"/>
    <property type="project" value="UniProtKB-KW"/>
</dbReference>
<proteinExistence type="predicted"/>
<accession>A0ABW5DRD6</accession>
<keyword evidence="2" id="KW-0808">Transferase</keyword>
<evidence type="ECO:0000313" key="3">
    <source>
        <dbReference type="Proteomes" id="UP001597295"/>
    </source>
</evidence>
<dbReference type="CDD" id="cd04301">
    <property type="entry name" value="NAT_SF"/>
    <property type="match status" value="1"/>
</dbReference>
<dbReference type="InterPro" id="IPR016181">
    <property type="entry name" value="Acyl_CoA_acyltransferase"/>
</dbReference>
<evidence type="ECO:0000259" key="1">
    <source>
        <dbReference type="PROSITE" id="PS51186"/>
    </source>
</evidence>
<protein>
    <submittedName>
        <fullName evidence="2">GNAT family N-acetyltransferase</fullName>
        <ecNumber evidence="2">2.3.-.-</ecNumber>
    </submittedName>
</protein>
<dbReference type="SUPFAM" id="SSF55729">
    <property type="entry name" value="Acyl-CoA N-acyltransferases (Nat)"/>
    <property type="match status" value="1"/>
</dbReference>
<dbReference type="RefSeq" id="WP_379876042.1">
    <property type="nucleotide sequence ID" value="NZ_JBHUIP010000009.1"/>
</dbReference>
<keyword evidence="2" id="KW-0012">Acyltransferase</keyword>
<dbReference type="EC" id="2.3.-.-" evidence="2"/>